<name>A0A4R3K823_9FIRM</name>
<dbReference type="Proteomes" id="UP000295188">
    <property type="component" value="Unassembled WGS sequence"/>
</dbReference>
<evidence type="ECO:0000313" key="2">
    <source>
        <dbReference type="Proteomes" id="UP000295188"/>
    </source>
</evidence>
<keyword evidence="2" id="KW-1185">Reference proteome</keyword>
<organism evidence="1 2">
    <name type="scientific">Pectinatus cerevisiiphilus</name>
    <dbReference type="NCBI Taxonomy" id="86956"/>
    <lineage>
        <taxon>Bacteria</taxon>
        <taxon>Bacillati</taxon>
        <taxon>Bacillota</taxon>
        <taxon>Negativicutes</taxon>
        <taxon>Selenomonadales</taxon>
        <taxon>Selenomonadaceae</taxon>
        <taxon>Pectinatus</taxon>
    </lineage>
</organism>
<dbReference type="RefSeq" id="WP_132549454.1">
    <property type="nucleotide sequence ID" value="NZ_SMAA01000008.1"/>
</dbReference>
<accession>A0A4R3K823</accession>
<protein>
    <submittedName>
        <fullName evidence="1">Uncharacterized protein</fullName>
    </submittedName>
</protein>
<comment type="caution">
    <text evidence="1">The sequence shown here is derived from an EMBL/GenBank/DDBJ whole genome shotgun (WGS) entry which is preliminary data.</text>
</comment>
<reference evidence="1 2" key="1">
    <citation type="submission" date="2019-03" db="EMBL/GenBank/DDBJ databases">
        <title>Genomic Encyclopedia of Type Strains, Phase IV (KMG-IV): sequencing the most valuable type-strain genomes for metagenomic binning, comparative biology and taxonomic classification.</title>
        <authorList>
            <person name="Goeker M."/>
        </authorList>
    </citation>
    <scope>NUCLEOTIDE SEQUENCE [LARGE SCALE GENOMIC DNA]</scope>
    <source>
        <strain evidence="1 2">DSM 20467</strain>
    </source>
</reference>
<evidence type="ECO:0000313" key="1">
    <source>
        <dbReference type="EMBL" id="TCS79019.1"/>
    </source>
</evidence>
<dbReference type="EMBL" id="SMAA01000008">
    <property type="protein sequence ID" value="TCS79019.1"/>
    <property type="molecule type" value="Genomic_DNA"/>
</dbReference>
<gene>
    <name evidence="1" type="ORF">EDC37_10878</name>
</gene>
<proteinExistence type="predicted"/>
<sequence length="64" mass="7365">MHQRYQKETGEMLTALYQTGFNKQNCPVCDCDYILATKIGSDLKLTCKKCGDVRLFNTYMMSSK</sequence>
<dbReference type="AlphaFoldDB" id="A0A4R3K823"/>